<keyword evidence="17" id="KW-1185">Reference proteome</keyword>
<evidence type="ECO:0000313" key="17">
    <source>
        <dbReference type="Proteomes" id="UP001176961"/>
    </source>
</evidence>
<evidence type="ECO:0000256" key="5">
    <source>
        <dbReference type="ARBA" id="ARBA00022723"/>
    </source>
</evidence>
<gene>
    <name evidence="16" type="ORF">CYNAS_LOCUS96</name>
</gene>
<name>A0AA36GEL0_CYLNA</name>
<keyword evidence="9" id="KW-0508">mRNA splicing</keyword>
<dbReference type="GO" id="GO:0003723">
    <property type="term" value="F:RNA binding"/>
    <property type="evidence" value="ECO:0007669"/>
    <property type="project" value="InterPro"/>
</dbReference>
<dbReference type="InterPro" id="IPR014710">
    <property type="entry name" value="RmlC-like_jellyroll"/>
</dbReference>
<feature type="domain" description="Tudor" evidence="15">
    <location>
        <begin position="723"/>
        <end position="774"/>
    </location>
</feature>
<feature type="compositionally biased region" description="Basic and acidic residues" evidence="14">
    <location>
        <begin position="547"/>
        <end position="571"/>
    </location>
</feature>
<dbReference type="InterPro" id="IPR012864">
    <property type="entry name" value="PCO/ADO"/>
</dbReference>
<dbReference type="GO" id="GO:0046872">
    <property type="term" value="F:metal ion binding"/>
    <property type="evidence" value="ECO:0007669"/>
    <property type="project" value="UniProtKB-KW"/>
</dbReference>
<dbReference type="SMART" id="SM01161">
    <property type="entry name" value="DUF1767"/>
    <property type="match status" value="1"/>
</dbReference>
<dbReference type="InterPro" id="IPR002999">
    <property type="entry name" value="Tudor"/>
</dbReference>
<dbReference type="SUPFAM" id="SSF63748">
    <property type="entry name" value="Tudor/PWWP/MBT"/>
    <property type="match status" value="1"/>
</dbReference>
<dbReference type="Pfam" id="PF06003">
    <property type="entry name" value="SMN_Tudor"/>
    <property type="match status" value="1"/>
</dbReference>
<evidence type="ECO:0000256" key="13">
    <source>
        <dbReference type="ARBA" id="ARBA00042567"/>
    </source>
</evidence>
<keyword evidence="7" id="KW-0560">Oxidoreductase</keyword>
<evidence type="ECO:0000256" key="8">
    <source>
        <dbReference type="ARBA" id="ARBA00023004"/>
    </source>
</evidence>
<feature type="compositionally biased region" description="Basic residues" evidence="14">
    <location>
        <begin position="487"/>
        <end position="496"/>
    </location>
</feature>
<dbReference type="InterPro" id="IPR010304">
    <property type="entry name" value="SMN_Tudor"/>
</dbReference>
<proteinExistence type="inferred from homology"/>
<keyword evidence="6" id="KW-0747">Spliceosome</keyword>
<evidence type="ECO:0000256" key="2">
    <source>
        <dbReference type="ARBA" id="ARBA00004408"/>
    </source>
</evidence>
<keyword evidence="4" id="KW-0507">mRNA processing</keyword>
<sequence>MFGLGLFKNMERKALRFVLSQLVRSAQSIIKGEPAAIREAISLVGTVNESMVGQLPPVEVCAAQTCPVLYGLVYECENVHASVFGFSRTGEAIPLHNHPSMHGFVTVLRGALKVRSFSFLDPSGKHWSGRTKVRYEGEKVVKKGDGCVNLHPIKGNIHEIIAMEDGSFFFDALLPGYDDTLNCTYFEAPEVLPLAGHDCSLKEVGCPSSYFCYTIPLEPLKKFVMTTLDPGWHINDSLLPDLFDGNPVPTDKKKLEKKLCDIDIREFALPCLSSCATKEWLTGPVVLQLTRFRNVSQPKIKEDSKGDDDVFRLSLTDGHTSLSVVIMENIKGINADTPPGTKLLINGKVPIESGFALLTQSNVTVLGGRVEKLIEKWTIERHSLFDGERTARSDGKAPKWISFGKKIYNQAEASGDFKANDVIKTTVKKETEEQSNFELQRKEIIESVEEGTVKAFTAPKVAPPVKVAQDPVEPRKPNAPVSDRGHDRRTKKRRGKGKDDSDDEEVPAEFARPSKPSTLFDFVATNTPEIVENQRMRVNEPSQSNHSFDRNRHENTRQGRFNSERANDRRASGLPGDNNRQKRGANENSAFRKPDSTNQRSSFQNDRSNHQESRGQNDRQRLSRQQHQPPNKNYDNFGEGRRDYTNGRQRRPNSTRDYGSTIGNQGGHFRTPQQNANYIPDGTMQAFSNMRISTTPMNQPNMSYPPPSLPQQRFSRNPNVLPQWKVGDQCKAPWTDGSYYPARIVNVGPADMCAVRYNEYGNITTVPQAVLLFL</sequence>
<keyword evidence="5" id="KW-0479">Metal-binding</keyword>
<dbReference type="Proteomes" id="UP001176961">
    <property type="component" value="Unassembled WGS sequence"/>
</dbReference>
<comment type="function">
    <text evidence="11">Involved in spliceosome assembly.</text>
</comment>
<protein>
    <recommendedName>
        <fullName evidence="12">Survival of motor neuron-related-splicing factor 30</fullName>
    </recommendedName>
    <alternativeName>
        <fullName evidence="13">Survival motor neuron domain-containing protein 1</fullName>
    </alternativeName>
</protein>
<evidence type="ECO:0000256" key="12">
    <source>
        <dbReference type="ARBA" id="ARBA00041083"/>
    </source>
</evidence>
<evidence type="ECO:0000256" key="1">
    <source>
        <dbReference type="ARBA" id="ARBA00004324"/>
    </source>
</evidence>
<dbReference type="PROSITE" id="PS50304">
    <property type="entry name" value="TUDOR"/>
    <property type="match status" value="1"/>
</dbReference>
<dbReference type="GO" id="GO:0015030">
    <property type="term" value="C:Cajal body"/>
    <property type="evidence" value="ECO:0007669"/>
    <property type="project" value="UniProtKB-SubCell"/>
</dbReference>
<dbReference type="InterPro" id="IPR013894">
    <property type="entry name" value="RMI1_OB"/>
</dbReference>
<evidence type="ECO:0000256" key="10">
    <source>
        <dbReference type="ARBA" id="ARBA00023242"/>
    </source>
</evidence>
<evidence type="ECO:0000259" key="15">
    <source>
        <dbReference type="PROSITE" id="PS50304"/>
    </source>
</evidence>
<dbReference type="GO" id="GO:0016607">
    <property type="term" value="C:nuclear speck"/>
    <property type="evidence" value="ECO:0007669"/>
    <property type="project" value="UniProtKB-SubCell"/>
</dbReference>
<evidence type="ECO:0000256" key="4">
    <source>
        <dbReference type="ARBA" id="ARBA00022664"/>
    </source>
</evidence>
<comment type="subcellular location">
    <subcellularLocation>
        <location evidence="1">Nucleus speckle</location>
    </subcellularLocation>
    <subcellularLocation>
        <location evidence="2">Nucleus</location>
        <location evidence="2">Cajal body</location>
    </subcellularLocation>
</comment>
<dbReference type="EMBL" id="CATQJL010000001">
    <property type="protein sequence ID" value="CAJ0588113.1"/>
    <property type="molecule type" value="Genomic_DNA"/>
</dbReference>
<feature type="region of interest" description="Disordered" evidence="14">
    <location>
        <begin position="465"/>
        <end position="675"/>
    </location>
</feature>
<evidence type="ECO:0000256" key="3">
    <source>
        <dbReference type="ARBA" id="ARBA00005371"/>
    </source>
</evidence>
<keyword evidence="8" id="KW-0408">Iron</keyword>
<dbReference type="SMART" id="SM00333">
    <property type="entry name" value="TUDOR"/>
    <property type="match status" value="1"/>
</dbReference>
<comment type="similarity">
    <text evidence="3">Belongs to the SMN family.</text>
</comment>
<feature type="compositionally biased region" description="Polar residues" evidence="14">
    <location>
        <begin position="596"/>
        <end position="606"/>
    </location>
</feature>
<organism evidence="16 17">
    <name type="scientific">Cylicocyclus nassatus</name>
    <name type="common">Nematode worm</name>
    <dbReference type="NCBI Taxonomy" id="53992"/>
    <lineage>
        <taxon>Eukaryota</taxon>
        <taxon>Metazoa</taxon>
        <taxon>Ecdysozoa</taxon>
        <taxon>Nematoda</taxon>
        <taxon>Chromadorea</taxon>
        <taxon>Rhabditida</taxon>
        <taxon>Rhabditina</taxon>
        <taxon>Rhabditomorpha</taxon>
        <taxon>Strongyloidea</taxon>
        <taxon>Strongylidae</taxon>
        <taxon>Cylicocyclus</taxon>
    </lineage>
</organism>
<dbReference type="GO" id="GO:0006397">
    <property type="term" value="P:mRNA processing"/>
    <property type="evidence" value="ECO:0007669"/>
    <property type="project" value="UniProtKB-KW"/>
</dbReference>
<accession>A0AA36GEL0</accession>
<dbReference type="PANTHER" id="PTHR13681">
    <property type="entry name" value="SURVIVAL OF MOTOR NEURON-RELATED-SPLICING FACTOR 30-RELATED"/>
    <property type="match status" value="1"/>
</dbReference>
<feature type="compositionally biased region" description="Basic and acidic residues" evidence="14">
    <location>
        <begin position="607"/>
        <end position="621"/>
    </location>
</feature>
<dbReference type="CDD" id="cd21182">
    <property type="entry name" value="Tudor_SMN_SPF30-like"/>
    <property type="match status" value="1"/>
</dbReference>
<dbReference type="Gene3D" id="2.40.50.770">
    <property type="entry name" value="RecQ-mediated genome instability protein Rmi1, C-terminal domain"/>
    <property type="match status" value="1"/>
</dbReference>
<dbReference type="PANTHER" id="PTHR13681:SF24">
    <property type="entry name" value="TUDOR DOMAIN-CONTAINING PROTEIN 3"/>
    <property type="match status" value="1"/>
</dbReference>
<evidence type="ECO:0000256" key="14">
    <source>
        <dbReference type="SAM" id="MobiDB-lite"/>
    </source>
</evidence>
<dbReference type="InterPro" id="IPR011051">
    <property type="entry name" value="RmlC_Cupin_sf"/>
</dbReference>
<dbReference type="Pfam" id="PF07847">
    <property type="entry name" value="PCO_ADO"/>
    <property type="match status" value="1"/>
</dbReference>
<evidence type="ECO:0000256" key="6">
    <source>
        <dbReference type="ARBA" id="ARBA00022728"/>
    </source>
</evidence>
<keyword evidence="10" id="KW-0539">Nucleus</keyword>
<dbReference type="GO" id="GO:0016702">
    <property type="term" value="F:oxidoreductase activity, acting on single donors with incorporation of molecular oxygen, incorporation of two atoms of oxygen"/>
    <property type="evidence" value="ECO:0007669"/>
    <property type="project" value="InterPro"/>
</dbReference>
<dbReference type="InterPro" id="IPR042470">
    <property type="entry name" value="RMI1_N_C_sf"/>
</dbReference>
<dbReference type="AlphaFoldDB" id="A0AA36GEL0"/>
<dbReference type="GO" id="GO:0005681">
    <property type="term" value="C:spliceosomal complex"/>
    <property type="evidence" value="ECO:0007669"/>
    <property type="project" value="UniProtKB-KW"/>
</dbReference>
<dbReference type="SUPFAM" id="SSF51182">
    <property type="entry name" value="RmlC-like cupins"/>
    <property type="match status" value="1"/>
</dbReference>
<evidence type="ECO:0000256" key="7">
    <source>
        <dbReference type="ARBA" id="ARBA00023002"/>
    </source>
</evidence>
<dbReference type="GO" id="GO:0005737">
    <property type="term" value="C:cytoplasm"/>
    <property type="evidence" value="ECO:0007669"/>
    <property type="project" value="InterPro"/>
</dbReference>
<feature type="compositionally biased region" description="Polar residues" evidence="14">
    <location>
        <begin position="623"/>
        <end position="634"/>
    </location>
</feature>
<dbReference type="Pfam" id="PF08585">
    <property type="entry name" value="RMI1_N_C"/>
    <property type="match status" value="1"/>
</dbReference>
<evidence type="ECO:0000256" key="9">
    <source>
        <dbReference type="ARBA" id="ARBA00023187"/>
    </source>
</evidence>
<dbReference type="CDD" id="cd20289">
    <property type="entry name" value="cupin_ADO"/>
    <property type="match status" value="1"/>
</dbReference>
<evidence type="ECO:0000313" key="16">
    <source>
        <dbReference type="EMBL" id="CAJ0588113.1"/>
    </source>
</evidence>
<reference evidence="16" key="1">
    <citation type="submission" date="2023-07" db="EMBL/GenBank/DDBJ databases">
        <authorList>
            <consortium name="CYATHOMIX"/>
        </authorList>
    </citation>
    <scope>NUCLEOTIDE SEQUENCE</scope>
    <source>
        <strain evidence="16">N/A</strain>
    </source>
</reference>
<dbReference type="Gene3D" id="2.60.120.10">
    <property type="entry name" value="Jelly Rolls"/>
    <property type="match status" value="1"/>
</dbReference>
<comment type="caution">
    <text evidence="16">The sequence shown here is derived from an EMBL/GenBank/DDBJ whole genome shotgun (WGS) entry which is preliminary data.</text>
</comment>
<dbReference type="GO" id="GO:0008380">
    <property type="term" value="P:RNA splicing"/>
    <property type="evidence" value="ECO:0007669"/>
    <property type="project" value="UniProtKB-KW"/>
</dbReference>
<dbReference type="Gene3D" id="2.30.30.140">
    <property type="match status" value="1"/>
</dbReference>
<evidence type="ECO:0000256" key="11">
    <source>
        <dbReference type="ARBA" id="ARBA00037618"/>
    </source>
</evidence>